<evidence type="ECO:0000313" key="3">
    <source>
        <dbReference type="Proteomes" id="UP000194236"/>
    </source>
</evidence>
<name>A0A1Y3BN99_EURMA</name>
<feature type="region of interest" description="Disordered" evidence="1">
    <location>
        <begin position="275"/>
        <end position="299"/>
    </location>
</feature>
<dbReference type="EMBL" id="MUJZ01014449">
    <property type="protein sequence ID" value="OTF81273.1"/>
    <property type="molecule type" value="Genomic_DNA"/>
</dbReference>
<organism evidence="2 3">
    <name type="scientific">Euroglyphus maynei</name>
    <name type="common">Mayne's house dust mite</name>
    <dbReference type="NCBI Taxonomy" id="6958"/>
    <lineage>
        <taxon>Eukaryota</taxon>
        <taxon>Metazoa</taxon>
        <taxon>Ecdysozoa</taxon>
        <taxon>Arthropoda</taxon>
        <taxon>Chelicerata</taxon>
        <taxon>Arachnida</taxon>
        <taxon>Acari</taxon>
        <taxon>Acariformes</taxon>
        <taxon>Sarcoptiformes</taxon>
        <taxon>Astigmata</taxon>
        <taxon>Psoroptidia</taxon>
        <taxon>Analgoidea</taxon>
        <taxon>Pyroglyphidae</taxon>
        <taxon>Pyroglyphinae</taxon>
        <taxon>Euroglyphus</taxon>
    </lineage>
</organism>
<evidence type="ECO:0000256" key="1">
    <source>
        <dbReference type="SAM" id="MobiDB-lite"/>
    </source>
</evidence>
<proteinExistence type="predicted"/>
<accession>A0A1Y3BN99</accession>
<keyword evidence="3" id="KW-1185">Reference proteome</keyword>
<feature type="region of interest" description="Disordered" evidence="1">
    <location>
        <begin position="86"/>
        <end position="120"/>
    </location>
</feature>
<gene>
    <name evidence="2" type="ORF">BLA29_003442</name>
</gene>
<dbReference type="Proteomes" id="UP000194236">
    <property type="component" value="Unassembled WGS sequence"/>
</dbReference>
<reference evidence="2 3" key="1">
    <citation type="submission" date="2017-03" db="EMBL/GenBank/DDBJ databases">
        <title>Genome Survey of Euroglyphus maynei.</title>
        <authorList>
            <person name="Arlian L.G."/>
            <person name="Morgan M.S."/>
            <person name="Rider S.D."/>
        </authorList>
    </citation>
    <scope>NUCLEOTIDE SEQUENCE [LARGE SCALE GENOMIC DNA]</scope>
    <source>
        <strain evidence="2">Arlian Lab</strain>
        <tissue evidence="2">Whole body</tissue>
    </source>
</reference>
<dbReference type="OrthoDB" id="6516030at2759"/>
<evidence type="ECO:0000313" key="2">
    <source>
        <dbReference type="EMBL" id="OTF81273.1"/>
    </source>
</evidence>
<protein>
    <submittedName>
        <fullName evidence="2">Uncharacterized protein</fullName>
    </submittedName>
</protein>
<comment type="caution">
    <text evidence="2">The sequence shown here is derived from an EMBL/GenBank/DDBJ whole genome shotgun (WGS) entry which is preliminary data.</text>
</comment>
<dbReference type="AlphaFoldDB" id="A0A1Y3BN99"/>
<feature type="compositionally biased region" description="Polar residues" evidence="1">
    <location>
        <begin position="111"/>
        <end position="120"/>
    </location>
</feature>
<sequence>MKILDEMDPNSEDLQQLLNDNNYSGRLSSRPRRSSILKLNEATAMAFATDRRSSRRVSWAQTFEYKEVLSDGTAVLTSQELNKYGPIDPNTKVVPIPVNNNEQKNDENRDTNQPLNQNSPRIECQNVDENVQKIKNKFGEKHLPQVLSKYYNPHNDRKDFATVINTALNKYGVEIDTTNPDNNVARLFSLFKRDHPTHEENFTAFLNHFNLNENQQQYSPLKPKKVTDSFEKEVIHTSTINSPINKFFLNSTKISDSNQSFHSFSIKDQSPIRKDDDYMDIQSDSNDDKQSATKSIPKTVHDTTFMRLESSSDDEMSKPMKSAINPIKVDVKNSENYLQDLVFDNSMSTIV</sequence>